<evidence type="ECO:0000313" key="2">
    <source>
        <dbReference type="Proteomes" id="UP000509722"/>
    </source>
</evidence>
<dbReference type="EMBL" id="CP053832">
    <property type="protein sequence ID" value="QKF84555.1"/>
    <property type="molecule type" value="Genomic_DNA"/>
</dbReference>
<reference evidence="1 2" key="1">
    <citation type="submission" date="2020-05" db="EMBL/GenBank/DDBJ databases">
        <title>Complete genome sequencing of Campylobacter and Arcobacter type strains.</title>
        <authorList>
            <person name="Miller W.G."/>
            <person name="Yee E."/>
        </authorList>
    </citation>
    <scope>NUCLEOTIDE SEQUENCE [LARGE SCALE GENOMIC DNA]</scope>
    <source>
        <strain evidence="1 2">LMG 6451</strain>
    </source>
</reference>
<proteinExistence type="predicted"/>
<gene>
    <name evidence="1" type="ORF">CURT_1077</name>
</gene>
<dbReference type="RefSeq" id="WP_018713753.1">
    <property type="nucleotide sequence ID" value="NZ_CP053832.1"/>
</dbReference>
<dbReference type="GeneID" id="77175982"/>
<protein>
    <recommendedName>
        <fullName evidence="3">Phage tail protein</fullName>
    </recommendedName>
</protein>
<dbReference type="AlphaFoldDB" id="A0AAE7EAG8"/>
<sequence length="161" mass="17268">MAITKAPDHTGISVKIIDLAAGKLPASPYDGAVAIGHMDDFEAIIGGTRAVKKYSPINDRDYEQIVSTGAIEYNEFNATVLFDFNSEEGANKLHKAFLDNTEIGLVIELKDKLSESGKDTTIAQIIKVSEFSIGGEKDGKQRATIRAEKIGKPVITKATGA</sequence>
<evidence type="ECO:0000313" key="1">
    <source>
        <dbReference type="EMBL" id="QKF84555.1"/>
    </source>
</evidence>
<name>A0AAE7EAG8_9BACT</name>
<evidence type="ECO:0008006" key="3">
    <source>
        <dbReference type="Google" id="ProtNLM"/>
    </source>
</evidence>
<dbReference type="Proteomes" id="UP000509722">
    <property type="component" value="Chromosome"/>
</dbReference>
<organism evidence="1 2">
    <name type="scientific">Campylobacter ureolyticus</name>
    <dbReference type="NCBI Taxonomy" id="827"/>
    <lineage>
        <taxon>Bacteria</taxon>
        <taxon>Pseudomonadati</taxon>
        <taxon>Campylobacterota</taxon>
        <taxon>Epsilonproteobacteria</taxon>
        <taxon>Campylobacterales</taxon>
        <taxon>Campylobacteraceae</taxon>
        <taxon>Campylobacter</taxon>
    </lineage>
</organism>
<accession>A0AAE7EAG8</accession>